<dbReference type="RefSeq" id="WP_184270693.1">
    <property type="nucleotide sequence ID" value="NZ_JACHKY010000004.1"/>
</dbReference>
<gene>
    <name evidence="1" type="ORF">HNP32_002469</name>
</gene>
<protein>
    <submittedName>
        <fullName evidence="1">Uncharacterized protein</fullName>
    </submittedName>
</protein>
<evidence type="ECO:0000313" key="1">
    <source>
        <dbReference type="EMBL" id="MBB4798715.1"/>
    </source>
</evidence>
<comment type="caution">
    <text evidence="1">The sequence shown here is derived from an EMBL/GenBank/DDBJ whole genome shotgun (WGS) entry which is preliminary data.</text>
</comment>
<name>A0A7W7IQL7_9CAUL</name>
<evidence type="ECO:0000313" key="2">
    <source>
        <dbReference type="Proteomes" id="UP000539957"/>
    </source>
</evidence>
<dbReference type="AlphaFoldDB" id="A0A7W7IQL7"/>
<proteinExistence type="predicted"/>
<reference evidence="1 2" key="1">
    <citation type="submission" date="2020-08" db="EMBL/GenBank/DDBJ databases">
        <title>Functional genomics of gut bacteria from endangered species of beetles.</title>
        <authorList>
            <person name="Carlos-Shanley C."/>
        </authorList>
    </citation>
    <scope>NUCLEOTIDE SEQUENCE [LARGE SCALE GENOMIC DNA]</scope>
    <source>
        <strain evidence="1 2">S00123</strain>
    </source>
</reference>
<accession>A0A7W7IQL7</accession>
<organism evidence="1 2">
    <name type="scientific">Brevundimonas bullata</name>
    <dbReference type="NCBI Taxonomy" id="13160"/>
    <lineage>
        <taxon>Bacteria</taxon>
        <taxon>Pseudomonadati</taxon>
        <taxon>Pseudomonadota</taxon>
        <taxon>Alphaproteobacteria</taxon>
        <taxon>Caulobacterales</taxon>
        <taxon>Caulobacteraceae</taxon>
        <taxon>Brevundimonas</taxon>
    </lineage>
</organism>
<sequence length="106" mass="11962">MGFRKHENRPLSYHLATPVSVSEMRQRGWVVMARCQACQLDLRIDLDLVVRLNGPDLVLFGKSCRCRRMGCSGRMIFMGTPPGQQTGLFWTLLEQAPRILETGALA</sequence>
<dbReference type="Proteomes" id="UP000539957">
    <property type="component" value="Unassembled WGS sequence"/>
</dbReference>
<keyword evidence="2" id="KW-1185">Reference proteome</keyword>
<dbReference type="EMBL" id="JACHKY010000004">
    <property type="protein sequence ID" value="MBB4798715.1"/>
    <property type="molecule type" value="Genomic_DNA"/>
</dbReference>